<evidence type="ECO:0000256" key="9">
    <source>
        <dbReference type="ARBA" id="ARBA00023277"/>
    </source>
</evidence>
<keyword evidence="11" id="KW-0624">Polysaccharide degradation</keyword>
<dbReference type="SUPFAM" id="SSF51445">
    <property type="entry name" value="(Trans)glycosidases"/>
    <property type="match status" value="1"/>
</dbReference>
<keyword evidence="9" id="KW-0119">Carbohydrate metabolism</keyword>
<dbReference type="GO" id="GO:0042973">
    <property type="term" value="F:glucan endo-1,3-beta-D-glucosidase activity"/>
    <property type="evidence" value="ECO:0007669"/>
    <property type="project" value="UniProtKB-EC"/>
</dbReference>
<gene>
    <name evidence="15" type="ORF">BB561_005713</name>
</gene>
<evidence type="ECO:0000256" key="7">
    <source>
        <dbReference type="ARBA" id="ARBA00023136"/>
    </source>
</evidence>
<comment type="catalytic activity">
    <reaction evidence="1">
        <text>Hydrolysis of (1-&gt;3)-beta-D-glucosidic linkages in (1-&gt;3)-beta-D-glucans.</text>
        <dbReference type="EC" id="3.2.1.39"/>
    </reaction>
</comment>
<dbReference type="GO" id="GO:0000272">
    <property type="term" value="P:polysaccharide catabolic process"/>
    <property type="evidence" value="ECO:0007669"/>
    <property type="project" value="UniProtKB-KW"/>
</dbReference>
<evidence type="ECO:0000256" key="2">
    <source>
        <dbReference type="ARBA" id="ARBA00004401"/>
    </source>
</evidence>
<sequence>MALASLIVQFSTAAISGVRYNYLNANDNCKGSALINYELKIIKKHTNTIYVNDLAYCNIGSILVNSFKNTKMNIFLGVYFDVEHEYYQNDINELLKITKHPGFKNVKGISVGFKLLSEKATDRADLIDKIKQVQLILRSDKSSQHVKVSTVDIISVYTQDIAEVVDYYHIIEHPTFQNENSSNFVSQIIKRAQKSYAWPTDYKKLIIETAWPTSGIFQDEYDETIFTRGSYLGSLSVLRDLHCLWKKYFDYVWAYAIDEVYQGDNEEEQANYGIFDTDLNIKIKQGAWVTCKSAKGIKDFNEVDNEVSPIIGI</sequence>
<dbReference type="GO" id="GO:0005886">
    <property type="term" value="C:plasma membrane"/>
    <property type="evidence" value="ECO:0007669"/>
    <property type="project" value="UniProtKB-SubCell"/>
</dbReference>
<keyword evidence="5" id="KW-1003">Cell membrane</keyword>
<evidence type="ECO:0000313" key="16">
    <source>
        <dbReference type="Proteomes" id="UP000245383"/>
    </source>
</evidence>
<dbReference type="STRING" id="133385.A0A2T9Y8T5"/>
<dbReference type="OrthoDB" id="68336at2759"/>
<evidence type="ECO:0000256" key="12">
    <source>
        <dbReference type="ARBA" id="ARBA00037649"/>
    </source>
</evidence>
<keyword evidence="10" id="KW-0961">Cell wall biogenesis/degradation</keyword>
<evidence type="ECO:0000313" key="15">
    <source>
        <dbReference type="EMBL" id="PVU88758.1"/>
    </source>
</evidence>
<evidence type="ECO:0000256" key="1">
    <source>
        <dbReference type="ARBA" id="ARBA00000382"/>
    </source>
</evidence>
<dbReference type="EMBL" id="MBFR01000362">
    <property type="protein sequence ID" value="PVU88758.1"/>
    <property type="molecule type" value="Genomic_DNA"/>
</dbReference>
<comment type="function">
    <text evidence="12">Glucanases play a role in cell expansion during growth, in cell-cell fusion during mating, and in spore release during sporulation. This enzyme may be involved in beta-glucan degradation. Active on laminarin and lichenan.</text>
</comment>
<evidence type="ECO:0000256" key="10">
    <source>
        <dbReference type="ARBA" id="ARBA00023316"/>
    </source>
</evidence>
<dbReference type="PANTHER" id="PTHR16631">
    <property type="entry name" value="GLUCAN 1,3-BETA-GLUCOSIDASE"/>
    <property type="match status" value="1"/>
</dbReference>
<dbReference type="AlphaFoldDB" id="A0A2T9Y8T5"/>
<evidence type="ECO:0000256" key="14">
    <source>
        <dbReference type="ARBA" id="ARBA00043078"/>
    </source>
</evidence>
<comment type="caution">
    <text evidence="15">The sequence shown here is derived from an EMBL/GenBank/DDBJ whole genome shotgun (WGS) entry which is preliminary data.</text>
</comment>
<dbReference type="PANTHER" id="PTHR16631:SF17">
    <property type="entry name" value="GLUCAN ENDO-1,3-BETA-GLUCOSIDASE BTGC"/>
    <property type="match status" value="1"/>
</dbReference>
<accession>A0A2T9Y8T5</accession>
<evidence type="ECO:0000256" key="5">
    <source>
        <dbReference type="ARBA" id="ARBA00022475"/>
    </source>
</evidence>
<keyword evidence="16" id="KW-1185">Reference proteome</keyword>
<comment type="similarity">
    <text evidence="3">Belongs to the glycosyl hydrolase 17 family.</text>
</comment>
<dbReference type="Proteomes" id="UP000245383">
    <property type="component" value="Unassembled WGS sequence"/>
</dbReference>
<protein>
    <recommendedName>
        <fullName evidence="4">glucan endo-1,3-beta-D-glucosidase</fullName>
        <ecNumber evidence="4">3.2.1.39</ecNumber>
    </recommendedName>
    <alternativeName>
        <fullName evidence="14">Endo-1,3-beta-glucanase btgC</fullName>
    </alternativeName>
    <alternativeName>
        <fullName evidence="13">Laminarinase btgC</fullName>
    </alternativeName>
</protein>
<keyword evidence="6" id="KW-0378">Hydrolase</keyword>
<evidence type="ECO:0000256" key="3">
    <source>
        <dbReference type="ARBA" id="ARBA00008773"/>
    </source>
</evidence>
<dbReference type="InterPro" id="IPR017853">
    <property type="entry name" value="GH"/>
</dbReference>
<evidence type="ECO:0000256" key="13">
    <source>
        <dbReference type="ARBA" id="ARBA00042373"/>
    </source>
</evidence>
<dbReference type="EC" id="3.2.1.39" evidence="4"/>
<evidence type="ECO:0000256" key="6">
    <source>
        <dbReference type="ARBA" id="ARBA00022801"/>
    </source>
</evidence>
<dbReference type="InterPro" id="IPR050732">
    <property type="entry name" value="Beta-glucan_modifiers"/>
</dbReference>
<reference evidence="15 16" key="1">
    <citation type="journal article" date="2018" name="MBio">
        <title>Comparative Genomics Reveals the Core Gene Toolbox for the Fungus-Insect Symbiosis.</title>
        <authorList>
            <person name="Wang Y."/>
            <person name="Stata M."/>
            <person name="Wang W."/>
            <person name="Stajich J.E."/>
            <person name="White M.M."/>
            <person name="Moncalvo J.M."/>
        </authorList>
    </citation>
    <scope>NUCLEOTIDE SEQUENCE [LARGE SCALE GENOMIC DNA]</scope>
    <source>
        <strain evidence="15 16">SWE-8-4</strain>
    </source>
</reference>
<evidence type="ECO:0000256" key="11">
    <source>
        <dbReference type="ARBA" id="ARBA00023326"/>
    </source>
</evidence>
<keyword evidence="7" id="KW-0472">Membrane</keyword>
<dbReference type="GO" id="GO:0071555">
    <property type="term" value="P:cell wall organization"/>
    <property type="evidence" value="ECO:0007669"/>
    <property type="project" value="UniProtKB-KW"/>
</dbReference>
<name>A0A2T9Y8T5_9FUNG</name>
<keyword evidence="8" id="KW-0325">Glycoprotein</keyword>
<evidence type="ECO:0000256" key="4">
    <source>
        <dbReference type="ARBA" id="ARBA00012780"/>
    </source>
</evidence>
<evidence type="ECO:0000256" key="8">
    <source>
        <dbReference type="ARBA" id="ARBA00023180"/>
    </source>
</evidence>
<organism evidence="15 16">
    <name type="scientific">Smittium simulii</name>
    <dbReference type="NCBI Taxonomy" id="133385"/>
    <lineage>
        <taxon>Eukaryota</taxon>
        <taxon>Fungi</taxon>
        <taxon>Fungi incertae sedis</taxon>
        <taxon>Zoopagomycota</taxon>
        <taxon>Kickxellomycotina</taxon>
        <taxon>Harpellomycetes</taxon>
        <taxon>Harpellales</taxon>
        <taxon>Legeriomycetaceae</taxon>
        <taxon>Smittium</taxon>
    </lineage>
</organism>
<proteinExistence type="inferred from homology"/>
<comment type="subcellular location">
    <subcellularLocation>
        <location evidence="2">Cell membrane</location>
        <topology evidence="2">Single-pass type II membrane protein</topology>
    </subcellularLocation>
</comment>